<evidence type="ECO:0000259" key="4">
    <source>
        <dbReference type="SMART" id="SM00919"/>
    </source>
</evidence>
<evidence type="ECO:0000259" key="5">
    <source>
        <dbReference type="SMART" id="SM01274"/>
    </source>
</evidence>
<evidence type="ECO:0000256" key="1">
    <source>
        <dbReference type="ARBA" id="ARBA00008785"/>
    </source>
</evidence>
<dbReference type="EMBL" id="JBGFFX010000007">
    <property type="protein sequence ID" value="MEY8771265.1"/>
    <property type="molecule type" value="Genomic_DNA"/>
</dbReference>
<keyword evidence="7" id="KW-1185">Reference proteome</keyword>
<evidence type="ECO:0000313" key="6">
    <source>
        <dbReference type="EMBL" id="MEY8771265.1"/>
    </source>
</evidence>
<dbReference type="InterPro" id="IPR012301">
    <property type="entry name" value="Malic_N_dom"/>
</dbReference>
<reference evidence="6 7" key="1">
    <citation type="submission" date="2024-07" db="EMBL/GenBank/DDBJ databases">
        <authorList>
            <person name="Hebao G."/>
        </authorList>
    </citation>
    <scope>NUCLEOTIDE SEQUENCE [LARGE SCALE GENOMIC DNA]</scope>
    <source>
        <strain evidence="6 7">ACCC 02193</strain>
    </source>
</reference>
<dbReference type="InterPro" id="IPR036291">
    <property type="entry name" value="NAD(P)-bd_dom_sf"/>
</dbReference>
<dbReference type="InterPro" id="IPR037062">
    <property type="entry name" value="Malic_N_dom_sf"/>
</dbReference>
<dbReference type="SMART" id="SM01274">
    <property type="entry name" value="malic"/>
    <property type="match status" value="1"/>
</dbReference>
<comment type="similarity">
    <text evidence="1 3">Belongs to the malic enzymes family.</text>
</comment>
<dbReference type="InterPro" id="IPR001891">
    <property type="entry name" value="Malic_OxRdtase"/>
</dbReference>
<dbReference type="InterPro" id="IPR012302">
    <property type="entry name" value="Malic_NAD-bd"/>
</dbReference>
<feature type="domain" description="Malic enzyme NAD-binding" evidence="4">
    <location>
        <begin position="259"/>
        <end position="510"/>
    </location>
</feature>
<dbReference type="PIRSF" id="PIRSF000106">
    <property type="entry name" value="ME"/>
    <property type="match status" value="1"/>
</dbReference>
<keyword evidence="3" id="KW-0479">Metal-binding</keyword>
<dbReference type="InterPro" id="IPR046346">
    <property type="entry name" value="Aminoacid_DH-like_N_sf"/>
</dbReference>
<evidence type="ECO:0000313" key="7">
    <source>
        <dbReference type="Proteomes" id="UP001565243"/>
    </source>
</evidence>
<gene>
    <name evidence="6" type="ORF">AB6T85_12690</name>
</gene>
<dbReference type="RefSeq" id="WP_369895756.1">
    <property type="nucleotide sequence ID" value="NZ_JBGFFX010000007.1"/>
</dbReference>
<name>A0ABV4E8L9_9GAMM</name>
<organism evidence="6 7">
    <name type="scientific">Erwinia aeris</name>
    <dbReference type="NCBI Taxonomy" id="3239803"/>
    <lineage>
        <taxon>Bacteria</taxon>
        <taxon>Pseudomonadati</taxon>
        <taxon>Pseudomonadota</taxon>
        <taxon>Gammaproteobacteria</taxon>
        <taxon>Enterobacterales</taxon>
        <taxon>Erwiniaceae</taxon>
        <taxon>Erwinia</taxon>
    </lineage>
</organism>
<dbReference type="Pfam" id="PF03949">
    <property type="entry name" value="Malic_M"/>
    <property type="match status" value="1"/>
</dbReference>
<accession>A0ABV4E8L9</accession>
<comment type="caution">
    <text evidence="6">The sequence shown here is derived from an EMBL/GenBank/DDBJ whole genome shotgun (WGS) entry which is preliminary data.</text>
</comment>
<keyword evidence="2 6" id="KW-0560">Oxidoreductase</keyword>
<dbReference type="PRINTS" id="PR00072">
    <property type="entry name" value="MALOXRDTASE"/>
</dbReference>
<dbReference type="GO" id="GO:0016491">
    <property type="term" value="F:oxidoreductase activity"/>
    <property type="evidence" value="ECO:0007669"/>
    <property type="project" value="UniProtKB-KW"/>
</dbReference>
<dbReference type="NCBIfam" id="NF010052">
    <property type="entry name" value="PRK13529.1"/>
    <property type="match status" value="1"/>
</dbReference>
<dbReference type="Pfam" id="PF00390">
    <property type="entry name" value="malic"/>
    <property type="match status" value="1"/>
</dbReference>
<protein>
    <submittedName>
        <fullName evidence="6">NAD-dependent malic enzyme</fullName>
        <ecNumber evidence="6">1.1.1.38</ecNumber>
    </submittedName>
</protein>
<dbReference type="SUPFAM" id="SSF53223">
    <property type="entry name" value="Aminoacid dehydrogenase-like, N-terminal domain"/>
    <property type="match status" value="1"/>
</dbReference>
<dbReference type="Gene3D" id="3.40.50.720">
    <property type="entry name" value="NAD(P)-binding Rossmann-like Domain"/>
    <property type="match status" value="1"/>
</dbReference>
<evidence type="ECO:0000256" key="3">
    <source>
        <dbReference type="RuleBase" id="RU003427"/>
    </source>
</evidence>
<dbReference type="Gene3D" id="3.40.50.10380">
    <property type="entry name" value="Malic enzyme, N-terminal domain"/>
    <property type="match status" value="1"/>
</dbReference>
<dbReference type="SMART" id="SM00919">
    <property type="entry name" value="Malic_M"/>
    <property type="match status" value="1"/>
</dbReference>
<dbReference type="EC" id="1.1.1.38" evidence="6"/>
<dbReference type="Proteomes" id="UP001565243">
    <property type="component" value="Unassembled WGS sequence"/>
</dbReference>
<proteinExistence type="inferred from homology"/>
<dbReference type="SUPFAM" id="SSF51735">
    <property type="entry name" value="NAD(P)-binding Rossmann-fold domains"/>
    <property type="match status" value="1"/>
</dbReference>
<evidence type="ECO:0000256" key="2">
    <source>
        <dbReference type="ARBA" id="ARBA00023002"/>
    </source>
</evidence>
<dbReference type="PANTHER" id="PTHR23406:SF90">
    <property type="entry name" value="MALIC ENZYME-RELATED"/>
    <property type="match status" value="1"/>
</dbReference>
<feature type="domain" description="Malic enzyme N-terminal" evidence="5">
    <location>
        <begin position="69"/>
        <end position="249"/>
    </location>
</feature>
<dbReference type="PANTHER" id="PTHR23406">
    <property type="entry name" value="MALIC ENZYME-RELATED"/>
    <property type="match status" value="1"/>
</dbReference>
<sequence>MTRPDYRLLASATQNKDTAFSQQERADAHLEGLLPPAVDSLATQMQRVLEHLDNKPDDIEKYIYLQELADRNETLFYATLMSDPVTFIPLVYDPTIADACRKYGHIYRRPKGMYLTRQMKSRLKEVLRNWPQKEVRFICVTSGGRILGLGDIGANGAPIPVGKLQLYTACAAVPPQGLLPVHLDIGTGNEQLRDDPLYTGLREAKLDQQALDELLDEFVAAVNDVFPGCCIHFEDWQGDDAIRYLQRYQQQALVYNDDIQGTASVVLAGLLTALETTGGRLAEQRVLFAGAGSAGTGIANMLVDAMVQEGADRKQAQQAITLFDKQGLITAERDDLNTSQKAYAHDMPAESDLQKVVERVKPTMLIGVSTQGGLFSEGVVKAMSKLNDRPIIFALSNPTENAECTAKQAYEWSDGKALFAAGVQFGEEKINGETRYPGQANNFYIFPAVSLAIYAARPARVDDKLFIEAARLCAQQVSKAEREKGKLYPSQADIVKTEIAIASGLIRYLFKHGLAGVEEPQEIDDWLQTLIYRPDYA</sequence>